<keyword evidence="2" id="KW-0472">Membrane</keyword>
<dbReference type="EMBL" id="JAHLQT010007678">
    <property type="protein sequence ID" value="KAG7174383.1"/>
    <property type="molecule type" value="Genomic_DNA"/>
</dbReference>
<feature type="domain" description="ZP" evidence="3">
    <location>
        <begin position="132"/>
        <end position="410"/>
    </location>
</feature>
<dbReference type="InterPro" id="IPR001507">
    <property type="entry name" value="ZP_dom"/>
</dbReference>
<evidence type="ECO:0000313" key="4">
    <source>
        <dbReference type="EMBL" id="KAG7174383.1"/>
    </source>
</evidence>
<feature type="compositionally biased region" description="Polar residues" evidence="1">
    <location>
        <begin position="97"/>
        <end position="107"/>
    </location>
</feature>
<comment type="caution">
    <text evidence="4">The sequence shown here is derived from an EMBL/GenBank/DDBJ whole genome shotgun (WGS) entry which is preliminary data.</text>
</comment>
<feature type="region of interest" description="Disordered" evidence="1">
    <location>
        <begin position="1"/>
        <end position="107"/>
    </location>
</feature>
<protein>
    <submittedName>
        <fullName evidence="4">Putative Zona pellucida-like domain-containing protein 4</fullName>
    </submittedName>
</protein>
<name>A0A8J5N833_HOMAM</name>
<accession>A0A8J5N833</accession>
<evidence type="ECO:0000259" key="3">
    <source>
        <dbReference type="PROSITE" id="PS51034"/>
    </source>
</evidence>
<evidence type="ECO:0000313" key="5">
    <source>
        <dbReference type="Proteomes" id="UP000747542"/>
    </source>
</evidence>
<keyword evidence="5" id="KW-1185">Reference proteome</keyword>
<proteinExistence type="predicted"/>
<dbReference type="SMART" id="SM00241">
    <property type="entry name" value="ZP"/>
    <property type="match status" value="1"/>
</dbReference>
<feature type="transmembrane region" description="Helical" evidence="2">
    <location>
        <begin position="476"/>
        <end position="500"/>
    </location>
</feature>
<keyword evidence="2" id="KW-0812">Transmembrane</keyword>
<organism evidence="4 5">
    <name type="scientific">Homarus americanus</name>
    <name type="common">American lobster</name>
    <dbReference type="NCBI Taxonomy" id="6706"/>
    <lineage>
        <taxon>Eukaryota</taxon>
        <taxon>Metazoa</taxon>
        <taxon>Ecdysozoa</taxon>
        <taxon>Arthropoda</taxon>
        <taxon>Crustacea</taxon>
        <taxon>Multicrustacea</taxon>
        <taxon>Malacostraca</taxon>
        <taxon>Eumalacostraca</taxon>
        <taxon>Eucarida</taxon>
        <taxon>Decapoda</taxon>
        <taxon>Pleocyemata</taxon>
        <taxon>Astacidea</taxon>
        <taxon>Nephropoidea</taxon>
        <taxon>Nephropidae</taxon>
        <taxon>Homarus</taxon>
    </lineage>
</organism>
<reference evidence="4" key="1">
    <citation type="journal article" date="2021" name="Sci. Adv.">
        <title>The American lobster genome reveals insights on longevity, neural, and immune adaptations.</title>
        <authorList>
            <person name="Polinski J.M."/>
            <person name="Zimin A.V."/>
            <person name="Clark K.F."/>
            <person name="Kohn A.B."/>
            <person name="Sadowski N."/>
            <person name="Timp W."/>
            <person name="Ptitsyn A."/>
            <person name="Khanna P."/>
            <person name="Romanova D.Y."/>
            <person name="Williams P."/>
            <person name="Greenwood S.J."/>
            <person name="Moroz L.L."/>
            <person name="Walt D.R."/>
            <person name="Bodnar A.G."/>
        </authorList>
    </citation>
    <scope>NUCLEOTIDE SEQUENCE</scope>
    <source>
        <strain evidence="4">GMGI-L3</strain>
    </source>
</reference>
<keyword evidence="2" id="KW-1133">Transmembrane helix</keyword>
<dbReference type="PANTHER" id="PTHR46560:SF2">
    <property type="entry name" value="DUSKY-LIKE, ISOFORM A"/>
    <property type="match status" value="1"/>
</dbReference>
<dbReference type="PANTHER" id="PTHR46560">
    <property type="entry name" value="CYPHER, ISOFORM B"/>
    <property type="match status" value="1"/>
</dbReference>
<evidence type="ECO:0000256" key="1">
    <source>
        <dbReference type="SAM" id="MobiDB-lite"/>
    </source>
</evidence>
<evidence type="ECO:0000256" key="2">
    <source>
        <dbReference type="SAM" id="Phobius"/>
    </source>
</evidence>
<feature type="compositionally biased region" description="Low complexity" evidence="1">
    <location>
        <begin position="24"/>
        <end position="72"/>
    </location>
</feature>
<dbReference type="AlphaFoldDB" id="A0A8J5N833"/>
<gene>
    <name evidence="4" type="ORF">Hamer_G003322</name>
</gene>
<dbReference type="Proteomes" id="UP000747542">
    <property type="component" value="Unassembled WGS sequence"/>
</dbReference>
<dbReference type="PROSITE" id="PS51034">
    <property type="entry name" value="ZP_2"/>
    <property type="match status" value="1"/>
</dbReference>
<sequence length="517" mass="58891">MATCFVKGSLQQHVHPQPYPPVNPYVQAAPQLQPQPPQQGHQPPQQGHQPPQQGHQPQPQPQQHGHQPLLPQDPIHQPQSIPRPQGLRPAKPVRASELSSGQTLAGKSEHILSQSNLLGERVERRVEETLVQCLKTHMLVTFRFSAPFSGYIYPYQHFSQCMLFRGQNSRETSLQLKHGTCGDLENRIVHQGRSYLDPIIEHRLMVQWEPDIVCEDDSSVIVRCDRPDDYNKTVEWNLETQSLRATLERSTHPGPKMWMEIQRGEGPTAPPLAEELVYIGDVLTLVFTLSDDVYWFDSNILACYAVDGGEDIKQIEWDSSEHKQIDARSRVYSGETTVIEEGCSVKPKIFSHFLKEKHTRPNGDLVTLHYAHFKAFRFPTSLKIIIQCNVQVCYKECPEPLPCSVAFHPRRFEEQKQRRRREAAAAAEDGAHEVDKVQLHRSIDVFMAEEGGEKKINVNSPSVAQPLQDFCYSPTVYYATVIGLVSVIVILLIVLCFSCLRERFHKSSFFTPTKHQK</sequence>